<keyword evidence="2" id="KW-0560">Oxidoreductase</keyword>
<accession>A0A7W9ICB1</accession>
<protein>
    <submittedName>
        <fullName evidence="2">Heme-degrading monooxygenase HmoA</fullName>
    </submittedName>
</protein>
<comment type="caution">
    <text evidence="2">The sequence shown here is derived from an EMBL/GenBank/DDBJ whole genome shotgun (WGS) entry which is preliminary data.</text>
</comment>
<dbReference type="Pfam" id="PF03992">
    <property type="entry name" value="ABM"/>
    <property type="match status" value="1"/>
</dbReference>
<proteinExistence type="predicted"/>
<name>A0A7W9ICB1_9ACTN</name>
<dbReference type="Proteomes" id="UP000540685">
    <property type="component" value="Unassembled WGS sequence"/>
</dbReference>
<evidence type="ECO:0000313" key="3">
    <source>
        <dbReference type="Proteomes" id="UP000540685"/>
    </source>
</evidence>
<evidence type="ECO:0000313" key="2">
    <source>
        <dbReference type="EMBL" id="MBB5817523.1"/>
    </source>
</evidence>
<feature type="domain" description="ABM" evidence="1">
    <location>
        <begin position="3"/>
        <end position="76"/>
    </location>
</feature>
<keyword evidence="2" id="KW-0503">Monooxygenase</keyword>
<gene>
    <name evidence="2" type="ORF">F4562_000585</name>
</gene>
<dbReference type="InterPro" id="IPR011008">
    <property type="entry name" value="Dimeric_a/b-barrel"/>
</dbReference>
<dbReference type="AlphaFoldDB" id="A0A7W9ICB1"/>
<evidence type="ECO:0000259" key="1">
    <source>
        <dbReference type="Pfam" id="PF03992"/>
    </source>
</evidence>
<sequence>MKMIVRLWRATVLPGMETEYDAFARDVSQPMFEQQAGFQGVIFSRDGDRCLVTTLWADHESAEALAASPLYGRTVERISALLGPETATEVYEVRGGTLPGGELF</sequence>
<dbReference type="InterPro" id="IPR007138">
    <property type="entry name" value="ABM_dom"/>
</dbReference>
<dbReference type="SUPFAM" id="SSF54909">
    <property type="entry name" value="Dimeric alpha+beta barrel"/>
    <property type="match status" value="1"/>
</dbReference>
<reference evidence="2 3" key="1">
    <citation type="submission" date="2020-08" db="EMBL/GenBank/DDBJ databases">
        <title>Sequencing the genomes of 1000 actinobacteria strains.</title>
        <authorList>
            <person name="Klenk H.-P."/>
        </authorList>
    </citation>
    <scope>NUCLEOTIDE SEQUENCE [LARGE SCALE GENOMIC DNA]</scope>
    <source>
        <strain evidence="2 3">DSM 46887</strain>
    </source>
</reference>
<organism evidence="2 3">
    <name type="scientific">Streptosporangium becharense</name>
    <dbReference type="NCBI Taxonomy" id="1816182"/>
    <lineage>
        <taxon>Bacteria</taxon>
        <taxon>Bacillati</taxon>
        <taxon>Actinomycetota</taxon>
        <taxon>Actinomycetes</taxon>
        <taxon>Streptosporangiales</taxon>
        <taxon>Streptosporangiaceae</taxon>
        <taxon>Streptosporangium</taxon>
    </lineage>
</organism>
<dbReference type="GO" id="GO:0004497">
    <property type="term" value="F:monooxygenase activity"/>
    <property type="evidence" value="ECO:0007669"/>
    <property type="project" value="UniProtKB-KW"/>
</dbReference>
<keyword evidence="3" id="KW-1185">Reference proteome</keyword>
<dbReference type="EMBL" id="JACHMP010000001">
    <property type="protein sequence ID" value="MBB5817523.1"/>
    <property type="molecule type" value="Genomic_DNA"/>
</dbReference>